<evidence type="ECO:0000313" key="2">
    <source>
        <dbReference type="Proteomes" id="UP001472677"/>
    </source>
</evidence>
<accession>A0ABR2D0T2</accession>
<dbReference type="EMBL" id="JBBPBM010000038">
    <property type="protein sequence ID" value="KAK8527236.1"/>
    <property type="molecule type" value="Genomic_DNA"/>
</dbReference>
<gene>
    <name evidence="1" type="ORF">V6N12_054458</name>
</gene>
<proteinExistence type="predicted"/>
<keyword evidence="2" id="KW-1185">Reference proteome</keyword>
<name>A0ABR2D0T2_9ROSI</name>
<protein>
    <submittedName>
        <fullName evidence="1">Uncharacterized protein</fullName>
    </submittedName>
</protein>
<sequence>MFANGESRDRYWWRKRRDLDSKNSKIENSQPIVTQKVHRRVVEGIIDEDKVAILKSCVVGFSRKPGMITDLAREFRKIERARFQVETCRINHIDEELDVRVGDLVYSVRVTEIEETIRPKCDCCCVLMDEEELDTLEAKDSGQPKHVTREVSEMTCSMDDTVVSNSILSKGTIEKMCEDARIRDIIVYELKVQRCDGSEQAGVVSGPVVTGPLNNERVKLAKKVEYKGKQRKVHMISEVMQLALSLNGKESTNAFCMVCVGGDFNAVLRVDERRGCVLSMRGVSVFNEFVEEVTLVDLPLQVDEIDEMENKLDSGELSFCEIKRKRELHTQLWSISRLRESMWRQKSRAIWLAEGLEIRVFSTVKLKCEL</sequence>
<comment type="caution">
    <text evidence="1">The sequence shown here is derived from an EMBL/GenBank/DDBJ whole genome shotgun (WGS) entry which is preliminary data.</text>
</comment>
<dbReference type="Proteomes" id="UP001472677">
    <property type="component" value="Unassembled WGS sequence"/>
</dbReference>
<reference evidence="1 2" key="1">
    <citation type="journal article" date="2024" name="G3 (Bethesda)">
        <title>Genome assembly of Hibiscus sabdariffa L. provides insights into metabolisms of medicinal natural products.</title>
        <authorList>
            <person name="Kim T."/>
        </authorList>
    </citation>
    <scope>NUCLEOTIDE SEQUENCE [LARGE SCALE GENOMIC DNA]</scope>
    <source>
        <strain evidence="1">TK-2024</strain>
        <tissue evidence="1">Old leaves</tissue>
    </source>
</reference>
<organism evidence="1 2">
    <name type="scientific">Hibiscus sabdariffa</name>
    <name type="common">roselle</name>
    <dbReference type="NCBI Taxonomy" id="183260"/>
    <lineage>
        <taxon>Eukaryota</taxon>
        <taxon>Viridiplantae</taxon>
        <taxon>Streptophyta</taxon>
        <taxon>Embryophyta</taxon>
        <taxon>Tracheophyta</taxon>
        <taxon>Spermatophyta</taxon>
        <taxon>Magnoliopsida</taxon>
        <taxon>eudicotyledons</taxon>
        <taxon>Gunneridae</taxon>
        <taxon>Pentapetalae</taxon>
        <taxon>rosids</taxon>
        <taxon>malvids</taxon>
        <taxon>Malvales</taxon>
        <taxon>Malvaceae</taxon>
        <taxon>Malvoideae</taxon>
        <taxon>Hibiscus</taxon>
    </lineage>
</organism>
<evidence type="ECO:0000313" key="1">
    <source>
        <dbReference type="EMBL" id="KAK8527236.1"/>
    </source>
</evidence>